<dbReference type="PROSITE" id="PS00105">
    <property type="entry name" value="AA_TRANSFER_CLASS_1"/>
    <property type="match status" value="1"/>
</dbReference>
<dbReference type="EC" id="2.6.1.-" evidence="6"/>
<dbReference type="Proteomes" id="UP000020077">
    <property type="component" value="Unassembled WGS sequence"/>
</dbReference>
<evidence type="ECO:0000259" key="7">
    <source>
        <dbReference type="Pfam" id="PF00155"/>
    </source>
</evidence>
<dbReference type="PANTHER" id="PTHR46383">
    <property type="entry name" value="ASPARTATE AMINOTRANSFERASE"/>
    <property type="match status" value="1"/>
</dbReference>
<dbReference type="InterPro" id="IPR015424">
    <property type="entry name" value="PyrdxlP-dep_Trfase"/>
</dbReference>
<dbReference type="NCBIfam" id="NF006514">
    <property type="entry name" value="PRK08960.1"/>
    <property type="match status" value="1"/>
</dbReference>
<dbReference type="Pfam" id="PF00155">
    <property type="entry name" value="Aminotran_1_2"/>
    <property type="match status" value="1"/>
</dbReference>
<dbReference type="InterPro" id="IPR015421">
    <property type="entry name" value="PyrdxlP-dep_Trfase_major"/>
</dbReference>
<evidence type="ECO:0000256" key="3">
    <source>
        <dbReference type="ARBA" id="ARBA00022576"/>
    </source>
</evidence>
<sequence length="386" mass="42319">MPTFPASRLANIAPFHVMELMARAKALEAEGRDIIHMEVGEPDFPTPEPIIAAARASLESGHVFYTPALGLPELRRAIADFYQTRYGINIPATRIAVTAGASGALLLTLACLVEAGSEWLLSDPGYPCNRHFIRCFEGVPVGMPVGPASNFQPTLAHLEAHWNERSAGALLASPANPTGTMLGGEELAAMAEFVRQRQGQLIVDEIYHGLTYAGDAQTALQFGEDIFVVQSFSKYFNMTGWRLGWLVVPERFARDIEKLAQNLYISPSTPAQHAAIAAFAPTTISILEARRAEFRRRRDFLAPALADLGFRLTARPEGAFYIYADCSALTSNSDRFARDLIESAGVAATPGLDFGTHAPERHLRFAYTTRLERLAEAVDRIRRFLG</sequence>
<dbReference type="Gene3D" id="3.40.640.10">
    <property type="entry name" value="Type I PLP-dependent aspartate aminotransferase-like (Major domain)"/>
    <property type="match status" value="1"/>
</dbReference>
<gene>
    <name evidence="8" type="primary">aspC</name>
    <name evidence="8" type="ORF">AW09_002576</name>
</gene>
<organism evidence="8 9">
    <name type="scientific">Candidatus Accumulibacter phosphatis</name>
    <dbReference type="NCBI Taxonomy" id="327160"/>
    <lineage>
        <taxon>Bacteria</taxon>
        <taxon>Pseudomonadati</taxon>
        <taxon>Pseudomonadota</taxon>
        <taxon>Betaproteobacteria</taxon>
        <taxon>Candidatus Accumulibacter</taxon>
    </lineage>
</organism>
<reference evidence="8 9" key="1">
    <citation type="submission" date="2014-02" db="EMBL/GenBank/DDBJ databases">
        <title>Expanding our view of genomic diversity in Candidatus Accumulibacter clades.</title>
        <authorList>
            <person name="Skennerton C.T."/>
            <person name="Barr J.J."/>
            <person name="Slater F.R."/>
            <person name="Bond P.L."/>
            <person name="Tyson G.W."/>
        </authorList>
    </citation>
    <scope>NUCLEOTIDE SEQUENCE [LARGE SCALE GENOMIC DNA]</scope>
    <source>
        <strain evidence="9">BA-91</strain>
    </source>
</reference>
<accession>A0A080M597</accession>
<protein>
    <recommendedName>
        <fullName evidence="6">Aminotransferase</fullName>
        <ecNumber evidence="6">2.6.1.-</ecNumber>
    </recommendedName>
</protein>
<comment type="caution">
    <text evidence="8">The sequence shown here is derived from an EMBL/GenBank/DDBJ whole genome shotgun (WGS) entry which is preliminary data.</text>
</comment>
<dbReference type="AlphaFoldDB" id="A0A080M597"/>
<evidence type="ECO:0000256" key="2">
    <source>
        <dbReference type="ARBA" id="ARBA00007441"/>
    </source>
</evidence>
<proteinExistence type="inferred from homology"/>
<dbReference type="GO" id="GO:0006520">
    <property type="term" value="P:amino acid metabolic process"/>
    <property type="evidence" value="ECO:0007669"/>
    <property type="project" value="InterPro"/>
</dbReference>
<comment type="similarity">
    <text evidence="2 6">Belongs to the class-I pyridoxal-phosphate-dependent aminotransferase family.</text>
</comment>
<dbReference type="InterPro" id="IPR004838">
    <property type="entry name" value="NHTrfase_class1_PyrdxlP-BS"/>
</dbReference>
<dbReference type="EMBL" id="JDVG02000419">
    <property type="protein sequence ID" value="KFB72239.1"/>
    <property type="molecule type" value="Genomic_DNA"/>
</dbReference>
<comment type="cofactor">
    <cofactor evidence="1 6">
        <name>pyridoxal 5'-phosphate</name>
        <dbReference type="ChEBI" id="CHEBI:597326"/>
    </cofactor>
</comment>
<dbReference type="NCBIfam" id="NF005601">
    <property type="entry name" value="PRK07337.1"/>
    <property type="match status" value="1"/>
</dbReference>
<dbReference type="InterPro" id="IPR050596">
    <property type="entry name" value="AspAT/PAT-like"/>
</dbReference>
<evidence type="ECO:0000313" key="8">
    <source>
        <dbReference type="EMBL" id="KFB72239.1"/>
    </source>
</evidence>
<keyword evidence="3 6" id="KW-0032">Aminotransferase</keyword>
<dbReference type="InterPro" id="IPR004839">
    <property type="entry name" value="Aminotransferase_I/II_large"/>
</dbReference>
<keyword evidence="4 6" id="KW-0808">Transferase</keyword>
<evidence type="ECO:0000256" key="5">
    <source>
        <dbReference type="ARBA" id="ARBA00022898"/>
    </source>
</evidence>
<dbReference type="SUPFAM" id="SSF53383">
    <property type="entry name" value="PLP-dependent transferases"/>
    <property type="match status" value="1"/>
</dbReference>
<keyword evidence="5" id="KW-0663">Pyridoxal phosphate</keyword>
<evidence type="ECO:0000256" key="4">
    <source>
        <dbReference type="ARBA" id="ARBA00022679"/>
    </source>
</evidence>
<dbReference type="CDD" id="cd00609">
    <property type="entry name" value="AAT_like"/>
    <property type="match status" value="1"/>
</dbReference>
<dbReference type="GO" id="GO:0030170">
    <property type="term" value="F:pyridoxal phosphate binding"/>
    <property type="evidence" value="ECO:0007669"/>
    <property type="project" value="InterPro"/>
</dbReference>
<dbReference type="GO" id="GO:0008483">
    <property type="term" value="F:transaminase activity"/>
    <property type="evidence" value="ECO:0007669"/>
    <property type="project" value="UniProtKB-KW"/>
</dbReference>
<evidence type="ECO:0000256" key="1">
    <source>
        <dbReference type="ARBA" id="ARBA00001933"/>
    </source>
</evidence>
<evidence type="ECO:0000256" key="6">
    <source>
        <dbReference type="RuleBase" id="RU000481"/>
    </source>
</evidence>
<dbReference type="PANTHER" id="PTHR46383:SF2">
    <property type="entry name" value="AMINOTRANSFERASE"/>
    <property type="match status" value="1"/>
</dbReference>
<name>A0A080M597_9PROT</name>
<evidence type="ECO:0000313" key="9">
    <source>
        <dbReference type="Proteomes" id="UP000020077"/>
    </source>
</evidence>
<feature type="domain" description="Aminotransferase class I/classII large" evidence="7">
    <location>
        <begin position="33"/>
        <end position="381"/>
    </location>
</feature>